<feature type="compositionally biased region" description="Basic residues" evidence="1">
    <location>
        <begin position="94"/>
        <end position="107"/>
    </location>
</feature>
<accession>A0A067TCZ1</accession>
<dbReference type="Proteomes" id="UP000027222">
    <property type="component" value="Unassembled WGS sequence"/>
</dbReference>
<evidence type="ECO:0000313" key="4">
    <source>
        <dbReference type="Proteomes" id="UP000027222"/>
    </source>
</evidence>
<keyword evidence="4" id="KW-1185">Reference proteome</keyword>
<protein>
    <submittedName>
        <fullName evidence="3">Uncharacterized protein</fullName>
    </submittedName>
</protein>
<feature type="signal peptide" evidence="2">
    <location>
        <begin position="1"/>
        <end position="19"/>
    </location>
</feature>
<organism evidence="3 4">
    <name type="scientific">Galerina marginata (strain CBS 339.88)</name>
    <dbReference type="NCBI Taxonomy" id="685588"/>
    <lineage>
        <taxon>Eukaryota</taxon>
        <taxon>Fungi</taxon>
        <taxon>Dikarya</taxon>
        <taxon>Basidiomycota</taxon>
        <taxon>Agaricomycotina</taxon>
        <taxon>Agaricomycetes</taxon>
        <taxon>Agaricomycetidae</taxon>
        <taxon>Agaricales</taxon>
        <taxon>Agaricineae</taxon>
        <taxon>Strophariaceae</taxon>
        <taxon>Galerina</taxon>
    </lineage>
</organism>
<evidence type="ECO:0000256" key="1">
    <source>
        <dbReference type="SAM" id="MobiDB-lite"/>
    </source>
</evidence>
<evidence type="ECO:0000313" key="3">
    <source>
        <dbReference type="EMBL" id="KDR77774.1"/>
    </source>
</evidence>
<sequence length="107" mass="11784">MRFLTLFLTAVTLAISVNAIPVAPLTDIAAARSESYTAETARLPNLQVRASSQKPKKPKGPYRTTTPTSKTGPQGQYLYKPTDARPNTNPERHTPRKANPRPQKKKA</sequence>
<dbReference type="AlphaFoldDB" id="A0A067TCZ1"/>
<evidence type="ECO:0000256" key="2">
    <source>
        <dbReference type="SAM" id="SignalP"/>
    </source>
</evidence>
<reference evidence="4" key="1">
    <citation type="journal article" date="2014" name="Proc. Natl. Acad. Sci. U.S.A.">
        <title>Extensive sampling of basidiomycete genomes demonstrates inadequacy of the white-rot/brown-rot paradigm for wood decay fungi.</title>
        <authorList>
            <person name="Riley R."/>
            <person name="Salamov A.A."/>
            <person name="Brown D.W."/>
            <person name="Nagy L.G."/>
            <person name="Floudas D."/>
            <person name="Held B.W."/>
            <person name="Levasseur A."/>
            <person name="Lombard V."/>
            <person name="Morin E."/>
            <person name="Otillar R."/>
            <person name="Lindquist E.A."/>
            <person name="Sun H."/>
            <person name="LaButti K.M."/>
            <person name="Schmutz J."/>
            <person name="Jabbour D."/>
            <person name="Luo H."/>
            <person name="Baker S.E."/>
            <person name="Pisabarro A.G."/>
            <person name="Walton J.D."/>
            <person name="Blanchette R.A."/>
            <person name="Henrissat B."/>
            <person name="Martin F."/>
            <person name="Cullen D."/>
            <person name="Hibbett D.S."/>
            <person name="Grigoriev I.V."/>
        </authorList>
    </citation>
    <scope>NUCLEOTIDE SEQUENCE [LARGE SCALE GENOMIC DNA]</scope>
    <source>
        <strain evidence="4">CBS 339.88</strain>
    </source>
</reference>
<dbReference type="EMBL" id="KL142376">
    <property type="protein sequence ID" value="KDR77774.1"/>
    <property type="molecule type" value="Genomic_DNA"/>
</dbReference>
<gene>
    <name evidence="3" type="ORF">GALMADRAFT_245880</name>
</gene>
<keyword evidence="2" id="KW-0732">Signal</keyword>
<dbReference type="HOGENOM" id="CLU_2210237_0_0_1"/>
<proteinExistence type="predicted"/>
<feature type="compositionally biased region" description="Polar residues" evidence="1">
    <location>
        <begin position="63"/>
        <end position="74"/>
    </location>
</feature>
<feature type="chain" id="PRO_5001646707" evidence="2">
    <location>
        <begin position="20"/>
        <end position="107"/>
    </location>
</feature>
<name>A0A067TCZ1_GALM3</name>
<feature type="region of interest" description="Disordered" evidence="1">
    <location>
        <begin position="39"/>
        <end position="107"/>
    </location>
</feature>